<organism evidence="2 3">
    <name type="scientific">Alkalibacillus filiformis</name>
    <dbReference type="NCBI Taxonomy" id="200990"/>
    <lineage>
        <taxon>Bacteria</taxon>
        <taxon>Bacillati</taxon>
        <taxon>Bacillota</taxon>
        <taxon>Bacilli</taxon>
        <taxon>Bacillales</taxon>
        <taxon>Bacillaceae</taxon>
        <taxon>Alkalibacillus</taxon>
    </lineage>
</organism>
<reference evidence="2 3" key="1">
    <citation type="submission" date="2023-07" db="EMBL/GenBank/DDBJ databases">
        <title>Genomic Encyclopedia of Type Strains, Phase IV (KMG-IV): sequencing the most valuable type-strain genomes for metagenomic binning, comparative biology and taxonomic classification.</title>
        <authorList>
            <person name="Goeker M."/>
        </authorList>
    </citation>
    <scope>NUCLEOTIDE SEQUENCE [LARGE SCALE GENOMIC DNA]</scope>
    <source>
        <strain evidence="2 3">DSM 15448</strain>
    </source>
</reference>
<dbReference type="SUPFAM" id="SSF109998">
    <property type="entry name" value="Triger factor/SurA peptide-binding domain-like"/>
    <property type="match status" value="1"/>
</dbReference>
<keyword evidence="3" id="KW-1185">Reference proteome</keyword>
<evidence type="ECO:0000256" key="1">
    <source>
        <dbReference type="SAM" id="SignalP"/>
    </source>
</evidence>
<protein>
    <submittedName>
        <fullName evidence="2">Uncharacterized protein</fullName>
    </submittedName>
</protein>
<feature type="chain" id="PRO_5047257489" evidence="1">
    <location>
        <begin position="21"/>
        <end position="181"/>
    </location>
</feature>
<feature type="signal peptide" evidence="1">
    <location>
        <begin position="1"/>
        <end position="20"/>
    </location>
</feature>
<keyword evidence="1" id="KW-0732">Signal</keyword>
<evidence type="ECO:0000313" key="2">
    <source>
        <dbReference type="EMBL" id="MDQ0353085.1"/>
    </source>
</evidence>
<dbReference type="InterPro" id="IPR027304">
    <property type="entry name" value="Trigger_fact/SurA_dom_sf"/>
</dbReference>
<dbReference type="EMBL" id="JAUSUP010000025">
    <property type="protein sequence ID" value="MDQ0353085.1"/>
    <property type="molecule type" value="Genomic_DNA"/>
</dbReference>
<gene>
    <name evidence="2" type="ORF">J2R98_002946</name>
</gene>
<name>A0ABU0DX97_9BACI</name>
<proteinExistence type="predicted"/>
<sequence>MKRLLLLLSFTLLVGCTSTAEFDLDDVVAEVMDEEVTAEDVYLYRYHRDYSFEQSVRSYAQQKVMVLKAKEHGFNMTEQEVDEEFESFRDYSGMYELFLEENLASIEESAEILNMDVEEITHGRYKRGIVESESATYYFTDVFCENTTIDPCPDTTEEFHEKMNEHVRELYEEHIEYRFNE</sequence>
<comment type="caution">
    <text evidence="2">The sequence shown here is derived from an EMBL/GenBank/DDBJ whole genome shotgun (WGS) entry which is preliminary data.</text>
</comment>
<dbReference type="RefSeq" id="WP_307070200.1">
    <property type="nucleotide sequence ID" value="NZ_JAUSUP010000025.1"/>
</dbReference>
<dbReference type="PROSITE" id="PS51257">
    <property type="entry name" value="PROKAR_LIPOPROTEIN"/>
    <property type="match status" value="1"/>
</dbReference>
<accession>A0ABU0DX97</accession>
<dbReference type="Proteomes" id="UP001236723">
    <property type="component" value="Unassembled WGS sequence"/>
</dbReference>
<evidence type="ECO:0000313" key="3">
    <source>
        <dbReference type="Proteomes" id="UP001236723"/>
    </source>
</evidence>